<sequence>MDSLFVILIFGAFAALLIGGAIYSYKQQQARRLALSELAAKHGWRFDPSSDYDHDSRYKQFSIFTAGESRYAYNTTRGSLKIADRDWPLQYGDFHYQTTTTSTDSEGRTTTNTHTHLLSYVIVESLFLGAPDLFIRKEGFFDRIASAIGFDDIDFESVEFSRKFIVKSNDKRFAYDVISPQMMEFMLATTPPTVDFQGGVCCLYHGSVLKPEEFAATIQWTVEFFEHWPRHVTADLASRLQ</sequence>
<evidence type="ECO:0000313" key="3">
    <source>
        <dbReference type="Proteomes" id="UP000317909"/>
    </source>
</evidence>
<keyword evidence="1" id="KW-0472">Membrane</keyword>
<evidence type="ECO:0000313" key="2">
    <source>
        <dbReference type="EMBL" id="QDT70905.1"/>
    </source>
</evidence>
<keyword evidence="1" id="KW-0812">Transmembrane</keyword>
<dbReference type="KEGG" id="llh:I41_00580"/>
<evidence type="ECO:0000256" key="1">
    <source>
        <dbReference type="SAM" id="Phobius"/>
    </source>
</evidence>
<protein>
    <recommendedName>
        <fullName evidence="4">DUF3137 domain-containing protein</fullName>
    </recommendedName>
</protein>
<dbReference type="AlphaFoldDB" id="A0A517TRA3"/>
<reference evidence="2 3" key="1">
    <citation type="submission" date="2019-02" db="EMBL/GenBank/DDBJ databases">
        <title>Deep-cultivation of Planctomycetes and their phenomic and genomic characterization uncovers novel biology.</title>
        <authorList>
            <person name="Wiegand S."/>
            <person name="Jogler M."/>
            <person name="Boedeker C."/>
            <person name="Pinto D."/>
            <person name="Vollmers J."/>
            <person name="Rivas-Marin E."/>
            <person name="Kohn T."/>
            <person name="Peeters S.H."/>
            <person name="Heuer A."/>
            <person name="Rast P."/>
            <person name="Oberbeckmann S."/>
            <person name="Bunk B."/>
            <person name="Jeske O."/>
            <person name="Meyerdierks A."/>
            <person name="Storesund J.E."/>
            <person name="Kallscheuer N."/>
            <person name="Luecker S."/>
            <person name="Lage O.M."/>
            <person name="Pohl T."/>
            <person name="Merkel B.J."/>
            <person name="Hornburger P."/>
            <person name="Mueller R.-W."/>
            <person name="Bruemmer F."/>
            <person name="Labrenz M."/>
            <person name="Spormann A.M."/>
            <person name="Op den Camp H."/>
            <person name="Overmann J."/>
            <person name="Amann R."/>
            <person name="Jetten M.S.M."/>
            <person name="Mascher T."/>
            <person name="Medema M.H."/>
            <person name="Devos D.P."/>
            <person name="Kaster A.-K."/>
            <person name="Ovreas L."/>
            <person name="Rohde M."/>
            <person name="Galperin M.Y."/>
            <person name="Jogler C."/>
        </authorList>
    </citation>
    <scope>NUCLEOTIDE SEQUENCE [LARGE SCALE GENOMIC DNA]</scope>
    <source>
        <strain evidence="2 3">I41</strain>
    </source>
</reference>
<gene>
    <name evidence="2" type="ORF">I41_00580</name>
</gene>
<organism evidence="2 3">
    <name type="scientific">Lacipirellula limnantheis</name>
    <dbReference type="NCBI Taxonomy" id="2528024"/>
    <lineage>
        <taxon>Bacteria</taxon>
        <taxon>Pseudomonadati</taxon>
        <taxon>Planctomycetota</taxon>
        <taxon>Planctomycetia</taxon>
        <taxon>Pirellulales</taxon>
        <taxon>Lacipirellulaceae</taxon>
        <taxon>Lacipirellula</taxon>
    </lineage>
</organism>
<keyword evidence="1" id="KW-1133">Transmembrane helix</keyword>
<feature type="transmembrane region" description="Helical" evidence="1">
    <location>
        <begin position="6"/>
        <end position="25"/>
    </location>
</feature>
<accession>A0A517TRA3</accession>
<dbReference type="Proteomes" id="UP000317909">
    <property type="component" value="Chromosome"/>
</dbReference>
<name>A0A517TRA3_9BACT</name>
<dbReference type="RefSeq" id="WP_145429855.1">
    <property type="nucleotide sequence ID" value="NZ_CP036339.1"/>
</dbReference>
<dbReference type="EMBL" id="CP036339">
    <property type="protein sequence ID" value="QDT70905.1"/>
    <property type="molecule type" value="Genomic_DNA"/>
</dbReference>
<keyword evidence="3" id="KW-1185">Reference proteome</keyword>
<dbReference type="OrthoDB" id="3429251at2"/>
<evidence type="ECO:0008006" key="4">
    <source>
        <dbReference type="Google" id="ProtNLM"/>
    </source>
</evidence>
<proteinExistence type="predicted"/>